<dbReference type="AlphaFoldDB" id="A0A0E0ATL2"/>
<keyword evidence="3" id="KW-1185">Reference proteome</keyword>
<evidence type="ECO:0000256" key="1">
    <source>
        <dbReference type="SAM" id="MobiDB-lite"/>
    </source>
</evidence>
<evidence type="ECO:0000313" key="2">
    <source>
        <dbReference type="EnsemblPlants" id="OGLUM08G10580.1"/>
    </source>
</evidence>
<dbReference type="STRING" id="40148.A0A0E0ATL2"/>
<reference evidence="2" key="2">
    <citation type="submission" date="2018-05" db="EMBL/GenBank/DDBJ databases">
        <title>OgluRS3 (Oryza glumaepatula Reference Sequence Version 3).</title>
        <authorList>
            <person name="Zhang J."/>
            <person name="Kudrna D."/>
            <person name="Lee S."/>
            <person name="Talag J."/>
            <person name="Welchert J."/>
            <person name="Wing R.A."/>
        </authorList>
    </citation>
    <scope>NUCLEOTIDE SEQUENCE [LARGE SCALE GENOMIC DNA]</scope>
</reference>
<protein>
    <submittedName>
        <fullName evidence="2">Uncharacterized protein</fullName>
    </submittedName>
</protein>
<name>A0A0E0ATL2_9ORYZ</name>
<organism evidence="2">
    <name type="scientific">Oryza glumipatula</name>
    <dbReference type="NCBI Taxonomy" id="40148"/>
    <lineage>
        <taxon>Eukaryota</taxon>
        <taxon>Viridiplantae</taxon>
        <taxon>Streptophyta</taxon>
        <taxon>Embryophyta</taxon>
        <taxon>Tracheophyta</taxon>
        <taxon>Spermatophyta</taxon>
        <taxon>Magnoliopsida</taxon>
        <taxon>Liliopsida</taxon>
        <taxon>Poales</taxon>
        <taxon>Poaceae</taxon>
        <taxon>BOP clade</taxon>
        <taxon>Oryzoideae</taxon>
        <taxon>Oryzeae</taxon>
        <taxon>Oryzinae</taxon>
        <taxon>Oryza</taxon>
    </lineage>
</organism>
<feature type="region of interest" description="Disordered" evidence="1">
    <location>
        <begin position="1"/>
        <end position="30"/>
    </location>
</feature>
<dbReference type="Proteomes" id="UP000026961">
    <property type="component" value="Chromosome 8"/>
</dbReference>
<accession>A0A0E0ATL2</accession>
<proteinExistence type="predicted"/>
<sequence>MDSSETRKGPTEILPNTEMPGKTPNDVQKPSEVSHRIEPDTSLCIVALGTTLTNRKELLGALCKYVMSIDCAESLQKEWIRSMKPYPISLSLRNLQDILDVNKSMDKGCFNMAVRMLTCNSLLLFLDDTIHYMDLQFWVIS</sequence>
<dbReference type="Gramene" id="OGLUM08G10580.1">
    <property type="protein sequence ID" value="OGLUM08G10580.1"/>
    <property type="gene ID" value="OGLUM08G10580"/>
</dbReference>
<dbReference type="HOGENOM" id="CLU_1791896_0_0_1"/>
<feature type="compositionally biased region" description="Basic and acidic residues" evidence="1">
    <location>
        <begin position="1"/>
        <end position="10"/>
    </location>
</feature>
<dbReference type="EnsemblPlants" id="OGLUM08G10580.1">
    <property type="protein sequence ID" value="OGLUM08G10580.1"/>
    <property type="gene ID" value="OGLUM08G10580"/>
</dbReference>
<evidence type="ECO:0000313" key="3">
    <source>
        <dbReference type="Proteomes" id="UP000026961"/>
    </source>
</evidence>
<reference evidence="2" key="1">
    <citation type="submission" date="2015-04" db="UniProtKB">
        <authorList>
            <consortium name="EnsemblPlants"/>
        </authorList>
    </citation>
    <scope>IDENTIFICATION</scope>
</reference>